<proteinExistence type="predicted"/>
<dbReference type="InterPro" id="IPR038375">
    <property type="entry name" value="NDUFAF7_sf"/>
</dbReference>
<evidence type="ECO:0000313" key="3">
    <source>
        <dbReference type="EMBL" id="PZQ84571.1"/>
    </source>
</evidence>
<comment type="caution">
    <text evidence="3">The sequence shown here is derived from an EMBL/GenBank/DDBJ whole genome shotgun (WGS) entry which is preliminary data.</text>
</comment>
<dbReference type="Pfam" id="PF02636">
    <property type="entry name" value="Methyltransf_28"/>
    <property type="match status" value="1"/>
</dbReference>
<dbReference type="Gene3D" id="3.40.50.12710">
    <property type="match status" value="1"/>
</dbReference>
<organism evidence="3 4">
    <name type="scientific">Ancylobacter novellus</name>
    <name type="common">Thiobacillus novellus</name>
    <dbReference type="NCBI Taxonomy" id="921"/>
    <lineage>
        <taxon>Bacteria</taxon>
        <taxon>Pseudomonadati</taxon>
        <taxon>Pseudomonadota</taxon>
        <taxon>Alphaproteobacteria</taxon>
        <taxon>Hyphomicrobiales</taxon>
        <taxon>Xanthobacteraceae</taxon>
        <taxon>Ancylobacter</taxon>
    </lineage>
</organism>
<keyword evidence="2 3" id="KW-0808">Transferase</keyword>
<dbReference type="SUPFAM" id="SSF53335">
    <property type="entry name" value="S-adenosyl-L-methionine-dependent methyltransferases"/>
    <property type="match status" value="1"/>
</dbReference>
<dbReference type="AlphaFoldDB" id="A0A2W5R176"/>
<dbReference type="GO" id="GO:0035243">
    <property type="term" value="F:protein-arginine omega-N symmetric methyltransferase activity"/>
    <property type="evidence" value="ECO:0007669"/>
    <property type="project" value="TreeGrafter"/>
</dbReference>
<dbReference type="EMBL" id="QFQD01000008">
    <property type="protein sequence ID" value="PZQ84571.1"/>
    <property type="molecule type" value="Genomic_DNA"/>
</dbReference>
<evidence type="ECO:0000256" key="2">
    <source>
        <dbReference type="ARBA" id="ARBA00022679"/>
    </source>
</evidence>
<reference evidence="3 4" key="1">
    <citation type="submission" date="2017-08" db="EMBL/GenBank/DDBJ databases">
        <title>Infants hospitalized years apart are colonized by the same room-sourced microbial strains.</title>
        <authorList>
            <person name="Brooks B."/>
            <person name="Olm M.R."/>
            <person name="Firek B.A."/>
            <person name="Baker R."/>
            <person name="Thomas B.C."/>
            <person name="Morowitz M.J."/>
            <person name="Banfield J.F."/>
        </authorList>
    </citation>
    <scope>NUCLEOTIDE SEQUENCE [LARGE SCALE GENOMIC DNA]</scope>
    <source>
        <strain evidence="3">S2_005_001_R2_27</strain>
    </source>
</reference>
<evidence type="ECO:0000313" key="4">
    <source>
        <dbReference type="Proteomes" id="UP000248887"/>
    </source>
</evidence>
<dbReference type="PANTHER" id="PTHR12049:SF7">
    <property type="entry name" value="PROTEIN ARGININE METHYLTRANSFERASE NDUFAF7, MITOCHONDRIAL"/>
    <property type="match status" value="1"/>
</dbReference>
<accession>A0A2W5R176</accession>
<dbReference type="InterPro" id="IPR003788">
    <property type="entry name" value="NDUFAF7"/>
</dbReference>
<evidence type="ECO:0000256" key="1">
    <source>
        <dbReference type="ARBA" id="ARBA00022603"/>
    </source>
</evidence>
<name>A0A2W5R176_ANCNO</name>
<keyword evidence="1 3" id="KW-0489">Methyltransferase</keyword>
<dbReference type="PANTHER" id="PTHR12049">
    <property type="entry name" value="PROTEIN ARGININE METHYLTRANSFERASE NDUFAF7, MITOCHONDRIAL"/>
    <property type="match status" value="1"/>
</dbReference>
<gene>
    <name evidence="3" type="ORF">DI549_04195</name>
</gene>
<sequence>MSALREEISALIAQGGPITVADYMELCLFHPRHGYYTTREPFGTGGDFVTAPEISQMFGELIGLWAADSWMRLGRPSPFILAELGPGRGTMMADALRAARIVPGFLDAARVVLVEASPRLREKQAATLAAYRIDWAASLDAVPAGPLILLANEFFDALPIRQFVRTPDGIAERMVGLGEDGALAFGLRPGARLDKRANDRLRDAPLGAILEISPTSLTVAEKLGARLATTGGAALVIDYGHASGFGDTLQALRAHAYDDVLAHPGAADVTAHVDFAALARAATAAGARAFGPIGQGALLERLGLDARAERLKRDADAPTRAAIEAARSRLAGTGANEMGTLFKTLALVHPALDLVAGFAPDEEYREDPA</sequence>
<dbReference type="InterPro" id="IPR029063">
    <property type="entry name" value="SAM-dependent_MTases_sf"/>
</dbReference>
<protein>
    <submittedName>
        <fullName evidence="3">Methyltransferase</fullName>
    </submittedName>
</protein>
<dbReference type="Proteomes" id="UP000248887">
    <property type="component" value="Unassembled WGS sequence"/>
</dbReference>
<dbReference type="GO" id="GO:0032259">
    <property type="term" value="P:methylation"/>
    <property type="evidence" value="ECO:0007669"/>
    <property type="project" value="UniProtKB-KW"/>
</dbReference>